<feature type="compositionally biased region" description="Basic residues" evidence="1">
    <location>
        <begin position="129"/>
        <end position="140"/>
    </location>
</feature>
<reference evidence="2 3" key="1">
    <citation type="journal article" date="2010" name="Science">
        <title>Genomic comparison of the ants Camponotus floridanus and Harpegnathos saltator.</title>
        <authorList>
            <person name="Bonasio R."/>
            <person name="Zhang G."/>
            <person name="Ye C."/>
            <person name="Mutti N.S."/>
            <person name="Fang X."/>
            <person name="Qin N."/>
            <person name="Donahue G."/>
            <person name="Yang P."/>
            <person name="Li Q."/>
            <person name="Li C."/>
            <person name="Zhang P."/>
            <person name="Huang Z."/>
            <person name="Berger S.L."/>
            <person name="Reinberg D."/>
            <person name="Wang J."/>
            <person name="Liebig J."/>
        </authorList>
    </citation>
    <scope>NUCLEOTIDE SEQUENCE [LARGE SCALE GENOMIC DNA]</scope>
    <source>
        <strain evidence="3">C129</strain>
    </source>
</reference>
<evidence type="ECO:0000313" key="3">
    <source>
        <dbReference type="Proteomes" id="UP000000311"/>
    </source>
</evidence>
<sequence length="179" mass="20428">MARHRATDSFETYYATKQNLPFGVVYQARGQGPRRLLLFSFETEPDLTLAISMLMRDHANAAPRGPTNSPSHRLLVTASGPNSPEGTRIREQKIANAIVETGIERLYKFKLVGNNESRGRNRQGNFPSKKSKRSKKRKKKKEEEKAAEERGKTKERVRQASRRFPFVARLANLEEGRCQ</sequence>
<accession>E2AKJ1</accession>
<proteinExistence type="predicted"/>
<name>E2AKJ1_CAMFO</name>
<dbReference type="EMBL" id="GL440281">
    <property type="protein sequence ID" value="EFN66042.1"/>
    <property type="molecule type" value="Genomic_DNA"/>
</dbReference>
<keyword evidence="3" id="KW-1185">Reference proteome</keyword>
<organism evidence="3">
    <name type="scientific">Camponotus floridanus</name>
    <name type="common">Florida carpenter ant</name>
    <dbReference type="NCBI Taxonomy" id="104421"/>
    <lineage>
        <taxon>Eukaryota</taxon>
        <taxon>Metazoa</taxon>
        <taxon>Ecdysozoa</taxon>
        <taxon>Arthropoda</taxon>
        <taxon>Hexapoda</taxon>
        <taxon>Insecta</taxon>
        <taxon>Pterygota</taxon>
        <taxon>Neoptera</taxon>
        <taxon>Endopterygota</taxon>
        <taxon>Hymenoptera</taxon>
        <taxon>Apocrita</taxon>
        <taxon>Aculeata</taxon>
        <taxon>Formicoidea</taxon>
        <taxon>Formicidae</taxon>
        <taxon>Formicinae</taxon>
        <taxon>Camponotus</taxon>
    </lineage>
</organism>
<dbReference type="InParanoid" id="E2AKJ1"/>
<dbReference type="Proteomes" id="UP000000311">
    <property type="component" value="Unassembled WGS sequence"/>
</dbReference>
<protein>
    <submittedName>
        <fullName evidence="2">Uncharacterized protein</fullName>
    </submittedName>
</protein>
<evidence type="ECO:0000313" key="2">
    <source>
        <dbReference type="EMBL" id="EFN66042.1"/>
    </source>
</evidence>
<feature type="compositionally biased region" description="Basic and acidic residues" evidence="1">
    <location>
        <begin position="141"/>
        <end position="158"/>
    </location>
</feature>
<feature type="region of interest" description="Disordered" evidence="1">
    <location>
        <begin position="60"/>
        <end position="87"/>
    </location>
</feature>
<gene>
    <name evidence="2" type="ORF">EAG_14540</name>
</gene>
<dbReference type="AlphaFoldDB" id="E2AKJ1"/>
<feature type="region of interest" description="Disordered" evidence="1">
    <location>
        <begin position="114"/>
        <end position="168"/>
    </location>
</feature>
<evidence type="ECO:0000256" key="1">
    <source>
        <dbReference type="SAM" id="MobiDB-lite"/>
    </source>
</evidence>